<evidence type="ECO:0000313" key="1">
    <source>
        <dbReference type="EMBL" id="KIS68048.1"/>
    </source>
</evidence>
<name>A0A0D1CN33_MYCMD</name>
<sequence length="113" mass="12336">MTAIKALPSRIYSHPAIAIGGKPVIKASIAATGSTPAAHDDANLKCRCATPRHLAGCWCFFYCWVPFTISPSRNSSIIASTLSVKPISMLLPKRFATRHSISCIWTRDSKHPR</sequence>
<accession>A0A0D1CN33</accession>
<dbReference type="VEuPathDB" id="FungiDB:UMAG_11530"/>
<organism evidence="1 2">
    <name type="scientific">Mycosarcoma maydis</name>
    <name type="common">Corn smut fungus</name>
    <name type="synonym">Ustilago maydis</name>
    <dbReference type="NCBI Taxonomy" id="5270"/>
    <lineage>
        <taxon>Eukaryota</taxon>
        <taxon>Fungi</taxon>
        <taxon>Dikarya</taxon>
        <taxon>Basidiomycota</taxon>
        <taxon>Ustilaginomycotina</taxon>
        <taxon>Ustilaginomycetes</taxon>
        <taxon>Ustilaginales</taxon>
        <taxon>Ustilaginaceae</taxon>
        <taxon>Mycosarcoma</taxon>
    </lineage>
</organism>
<dbReference type="GeneID" id="23567401"/>
<reference evidence="1 2" key="1">
    <citation type="journal article" date="2006" name="Nature">
        <title>Insights from the genome of the biotrophic fungal plant pathogen Ustilago maydis.</title>
        <authorList>
            <person name="Kamper J."/>
            <person name="Kahmann R."/>
            <person name="Bolker M."/>
            <person name="Ma L.J."/>
            <person name="Brefort T."/>
            <person name="Saville B.J."/>
            <person name="Banuett F."/>
            <person name="Kronstad J.W."/>
            <person name="Gold S.E."/>
            <person name="Muller O."/>
            <person name="Perlin M.H."/>
            <person name="Wosten H.A."/>
            <person name="de Vries R."/>
            <person name="Ruiz-Herrera J."/>
            <person name="Reynaga-Pena C.G."/>
            <person name="Snetselaar K."/>
            <person name="McCann M."/>
            <person name="Perez-Martin J."/>
            <person name="Feldbrugge M."/>
            <person name="Basse C.W."/>
            <person name="Steinberg G."/>
            <person name="Ibeas J.I."/>
            <person name="Holloman W."/>
            <person name="Guzman P."/>
            <person name="Farman M."/>
            <person name="Stajich J.E."/>
            <person name="Sentandreu R."/>
            <person name="Gonzalez-Prieto J.M."/>
            <person name="Kennell J.C."/>
            <person name="Molina L."/>
            <person name="Schirawski J."/>
            <person name="Mendoza-Mendoza A."/>
            <person name="Greilinger D."/>
            <person name="Munch K."/>
            <person name="Rossel N."/>
            <person name="Scherer M."/>
            <person name="Vranes M."/>
            <person name="Ladendorf O."/>
            <person name="Vincon V."/>
            <person name="Fuchs U."/>
            <person name="Sandrock B."/>
            <person name="Meng S."/>
            <person name="Ho E.C."/>
            <person name="Cahill M.J."/>
            <person name="Boyce K.J."/>
            <person name="Klose J."/>
            <person name="Klosterman S.J."/>
            <person name="Deelstra H.J."/>
            <person name="Ortiz-Castellanos L."/>
            <person name="Li W."/>
            <person name="Sanchez-Alonso P."/>
            <person name="Schreier P.H."/>
            <person name="Hauser-Hahn I."/>
            <person name="Vaupel M."/>
            <person name="Koopmann E."/>
            <person name="Friedrich G."/>
            <person name="Voss H."/>
            <person name="Schluter T."/>
            <person name="Margolis J."/>
            <person name="Platt D."/>
            <person name="Swimmer C."/>
            <person name="Gnirke A."/>
            <person name="Chen F."/>
            <person name="Vysotskaia V."/>
            <person name="Mannhaupt G."/>
            <person name="Guldener U."/>
            <person name="Munsterkotter M."/>
            <person name="Haase D."/>
            <person name="Oesterheld M."/>
            <person name="Mewes H.W."/>
            <person name="Mauceli E.W."/>
            <person name="DeCaprio D."/>
            <person name="Wade C.M."/>
            <person name="Butler J."/>
            <person name="Young S."/>
            <person name="Jaffe D.B."/>
            <person name="Calvo S."/>
            <person name="Nusbaum C."/>
            <person name="Galagan J."/>
            <person name="Birren B.W."/>
        </authorList>
    </citation>
    <scope>NUCLEOTIDE SEQUENCE [LARGE SCALE GENOMIC DNA]</scope>
    <source>
        <strain evidence="2">DSM 14603 / FGSC 9021 / UM521</strain>
    </source>
</reference>
<keyword evidence="2" id="KW-1185">Reference proteome</keyword>
<dbReference type="AlphaFoldDB" id="A0A0D1CN33"/>
<proteinExistence type="predicted"/>
<dbReference type="KEGG" id="uma:UMAG_11530"/>
<protein>
    <submittedName>
        <fullName evidence="1">Uncharacterized protein</fullName>
    </submittedName>
</protein>
<gene>
    <name evidence="1" type="ORF">UMAG_11530</name>
</gene>
<evidence type="ECO:0000313" key="2">
    <source>
        <dbReference type="Proteomes" id="UP000000561"/>
    </source>
</evidence>
<dbReference type="EMBL" id="CM003150">
    <property type="protein sequence ID" value="KIS68048.1"/>
    <property type="molecule type" value="Genomic_DNA"/>
</dbReference>
<dbReference type="InParanoid" id="A0A0D1CN33"/>
<dbReference type="Proteomes" id="UP000000561">
    <property type="component" value="Chromosome 11"/>
</dbReference>
<dbReference type="RefSeq" id="XP_011390570.1">
    <property type="nucleotide sequence ID" value="XM_011392268.1"/>
</dbReference>